<dbReference type="NCBIfam" id="NF011465">
    <property type="entry name" value="PRK14886.1-1"/>
    <property type="match status" value="1"/>
</dbReference>
<accession>A0A151AHN6</accession>
<dbReference type="InterPro" id="IPR016799">
    <property type="entry name" value="UCP022062"/>
</dbReference>
<dbReference type="PIRSF" id="PIRSF022062">
    <property type="entry name" value="UCP022062"/>
    <property type="match status" value="1"/>
</dbReference>
<keyword evidence="2" id="KW-0808">Transferase</keyword>
<dbReference type="InterPro" id="IPR013926">
    <property type="entry name" value="CGI121/TPRKB"/>
</dbReference>
<dbReference type="InterPro" id="IPR036504">
    <property type="entry name" value="CGI121/TPRKB_sf"/>
</dbReference>
<dbReference type="Gene3D" id="3.30.2380.10">
    <property type="entry name" value="CGI121/TPRKB"/>
    <property type="match status" value="1"/>
</dbReference>
<dbReference type="EMBL" id="LTAZ01000003">
    <property type="protein sequence ID" value="KYH27030.1"/>
    <property type="molecule type" value="Genomic_DNA"/>
</dbReference>
<reference evidence="2 3" key="1">
    <citation type="submission" date="2016-02" db="EMBL/GenBank/DDBJ databases">
        <title>Genome sequence of Halalkalicoccus paucihalophilus DSM 24557.</title>
        <authorList>
            <person name="Poehlein A."/>
            <person name="Daniel R."/>
        </authorList>
    </citation>
    <scope>NUCLEOTIDE SEQUENCE [LARGE SCALE GENOMIC DNA]</scope>
    <source>
        <strain evidence="2 3">DSM 24557</strain>
    </source>
</reference>
<comment type="similarity">
    <text evidence="1">Belongs to the CGI121/TPRKB family.</text>
</comment>
<organism evidence="2 3">
    <name type="scientific">Halalkalicoccus paucihalophilus</name>
    <dbReference type="NCBI Taxonomy" id="1008153"/>
    <lineage>
        <taxon>Archaea</taxon>
        <taxon>Methanobacteriati</taxon>
        <taxon>Methanobacteriota</taxon>
        <taxon>Stenosarchaea group</taxon>
        <taxon>Halobacteria</taxon>
        <taxon>Halobacteriales</taxon>
        <taxon>Halococcaceae</taxon>
        <taxon>Halalkalicoccus</taxon>
    </lineage>
</organism>
<dbReference type="PATRIC" id="fig|1008153.3.peg.925"/>
<comment type="caution">
    <text evidence="2">The sequence shown here is derived from an EMBL/GenBank/DDBJ whole genome shotgun (WGS) entry which is preliminary data.</text>
</comment>
<dbReference type="Pfam" id="PF08617">
    <property type="entry name" value="CGI-121"/>
    <property type="match status" value="1"/>
</dbReference>
<dbReference type="OrthoDB" id="69587at2157"/>
<evidence type="ECO:0000256" key="1">
    <source>
        <dbReference type="ARBA" id="ARBA00005546"/>
    </source>
</evidence>
<dbReference type="RefSeq" id="WP_066380062.1">
    <property type="nucleotide sequence ID" value="NZ_LTAZ01000003.1"/>
</dbReference>
<evidence type="ECO:0000313" key="3">
    <source>
        <dbReference type="Proteomes" id="UP000075321"/>
    </source>
</evidence>
<dbReference type="SUPFAM" id="SSF143870">
    <property type="entry name" value="PF0523-like"/>
    <property type="match status" value="1"/>
</dbReference>
<proteinExistence type="inferred from homology"/>
<name>A0A151AHN6_9EURY</name>
<protein>
    <submittedName>
        <fullName evidence="2">Kinase binding protein CGI-121</fullName>
    </submittedName>
</protein>
<dbReference type="GO" id="GO:0016301">
    <property type="term" value="F:kinase activity"/>
    <property type="evidence" value="ECO:0007669"/>
    <property type="project" value="UniProtKB-KW"/>
</dbReference>
<dbReference type="Proteomes" id="UP000075321">
    <property type="component" value="Unassembled WGS sequence"/>
</dbReference>
<dbReference type="AlphaFoldDB" id="A0A151AHN6"/>
<gene>
    <name evidence="2" type="ORF">HAPAU_09190</name>
</gene>
<keyword evidence="3" id="KW-1185">Reference proteome</keyword>
<evidence type="ECO:0000313" key="2">
    <source>
        <dbReference type="EMBL" id="KYH27030.1"/>
    </source>
</evidence>
<sequence length="164" mass="17792">MELLAGSAEITDLDTFLGDLDSIGQRFGCVVQAFDARYVAGPDHLSRAVELANRARERGETIAREQSVEVLLYAAGRRQINRAFGIGVSEGEQAVVIVVDGEDESGVIEALSEHVEPTGWKPGDRADEGRITEFYAITDAERAASDASLEELVCERVALLVVER</sequence>
<keyword evidence="2" id="KW-0418">Kinase</keyword>